<reference evidence="5" key="1">
    <citation type="submission" date="2023-10" db="EMBL/GenBank/DDBJ databases">
        <title>Genome assembly of Pristionchus species.</title>
        <authorList>
            <person name="Yoshida K."/>
            <person name="Sommer R.J."/>
        </authorList>
    </citation>
    <scope>NUCLEOTIDE SEQUENCE</scope>
    <source>
        <strain evidence="5">RS5133</strain>
    </source>
</reference>
<sequence length="368" mass="41616">TGMSSVPARFRKCESCDHNLFIPREFESSPATPCHVLSCGHIFCDRCTIRHLSTHGNMWCRTCDLSRPISPSILEQTPVLNNKLPQRSIVCVGHREERCPCGEMVCLLCTTGSHADHFQYQEFCVSEETMKEKLKLLRRLKGALLDERRETAKRKTQIHNSIFAAKNEIASKSTLIIAQAISRCLYLMAQLAKLGAAECRELDERDARITTLFGSIIMATDLSNRSKLGSNFSDRSDTLKEAIAVANMTAEEYKELKAIRRFHPVVNVAYSATDDTTLDHIARFGKLITTNLIDGNYQQVDTCPTPLVRTKSTAAASTEESFTRFYQVFEELNKFLNFFKELIFIGRKRFSSSDVVFVVFDLGEVQMP</sequence>
<name>A0AAV5WFC5_9BILA</name>
<evidence type="ECO:0000256" key="3">
    <source>
        <dbReference type="PROSITE-ProRule" id="PRU00175"/>
    </source>
</evidence>
<keyword evidence="1 3" id="KW-0863">Zinc-finger</keyword>
<keyword evidence="6" id="KW-1185">Reference proteome</keyword>
<evidence type="ECO:0000313" key="5">
    <source>
        <dbReference type="EMBL" id="GMT30198.1"/>
    </source>
</evidence>
<dbReference type="GO" id="GO:0008270">
    <property type="term" value="F:zinc ion binding"/>
    <property type="evidence" value="ECO:0007669"/>
    <property type="project" value="UniProtKB-KW"/>
</dbReference>
<dbReference type="AlphaFoldDB" id="A0AAV5WFC5"/>
<dbReference type="EMBL" id="BTSY01000005">
    <property type="protein sequence ID" value="GMT30198.1"/>
    <property type="molecule type" value="Genomic_DNA"/>
</dbReference>
<dbReference type="InterPro" id="IPR001841">
    <property type="entry name" value="Znf_RING"/>
</dbReference>
<organism evidence="5 6">
    <name type="scientific">Pristionchus fissidentatus</name>
    <dbReference type="NCBI Taxonomy" id="1538716"/>
    <lineage>
        <taxon>Eukaryota</taxon>
        <taxon>Metazoa</taxon>
        <taxon>Ecdysozoa</taxon>
        <taxon>Nematoda</taxon>
        <taxon>Chromadorea</taxon>
        <taxon>Rhabditida</taxon>
        <taxon>Rhabditina</taxon>
        <taxon>Diplogasteromorpha</taxon>
        <taxon>Diplogasteroidea</taxon>
        <taxon>Neodiplogasteridae</taxon>
        <taxon>Pristionchus</taxon>
    </lineage>
</organism>
<protein>
    <recommendedName>
        <fullName evidence="4">RING-type domain-containing protein</fullName>
    </recommendedName>
</protein>
<dbReference type="PROSITE" id="PS50089">
    <property type="entry name" value="ZF_RING_2"/>
    <property type="match status" value="1"/>
</dbReference>
<keyword evidence="2" id="KW-0862">Zinc</keyword>
<gene>
    <name evidence="5" type="ORF">PFISCL1PPCAC_21495</name>
</gene>
<evidence type="ECO:0000256" key="1">
    <source>
        <dbReference type="ARBA" id="ARBA00022771"/>
    </source>
</evidence>
<comment type="caution">
    <text evidence="5">The sequence shown here is derived from an EMBL/GenBank/DDBJ whole genome shotgun (WGS) entry which is preliminary data.</text>
</comment>
<evidence type="ECO:0000259" key="4">
    <source>
        <dbReference type="PROSITE" id="PS50089"/>
    </source>
</evidence>
<evidence type="ECO:0000256" key="2">
    <source>
        <dbReference type="ARBA" id="ARBA00022833"/>
    </source>
</evidence>
<feature type="non-terminal residue" evidence="5">
    <location>
        <position position="1"/>
    </location>
</feature>
<evidence type="ECO:0000313" key="6">
    <source>
        <dbReference type="Proteomes" id="UP001432322"/>
    </source>
</evidence>
<keyword evidence="1 3" id="KW-0479">Metal-binding</keyword>
<accession>A0AAV5WFC5</accession>
<dbReference type="Proteomes" id="UP001432322">
    <property type="component" value="Unassembled WGS sequence"/>
</dbReference>
<proteinExistence type="predicted"/>
<feature type="domain" description="RING-type" evidence="4">
    <location>
        <begin position="13"/>
        <end position="64"/>
    </location>
</feature>